<organism evidence="2 3">
    <name type="scientific">Amycolatopsis xylanica</name>
    <dbReference type="NCBI Taxonomy" id="589385"/>
    <lineage>
        <taxon>Bacteria</taxon>
        <taxon>Bacillati</taxon>
        <taxon>Actinomycetota</taxon>
        <taxon>Actinomycetes</taxon>
        <taxon>Pseudonocardiales</taxon>
        <taxon>Pseudonocardiaceae</taxon>
        <taxon>Amycolatopsis</taxon>
    </lineage>
</organism>
<feature type="chain" id="PRO_5011604334" evidence="1">
    <location>
        <begin position="30"/>
        <end position="146"/>
    </location>
</feature>
<accession>A0A1H3REU4</accession>
<evidence type="ECO:0000256" key="1">
    <source>
        <dbReference type="SAM" id="SignalP"/>
    </source>
</evidence>
<feature type="signal peptide" evidence="1">
    <location>
        <begin position="1"/>
        <end position="29"/>
    </location>
</feature>
<evidence type="ECO:0000313" key="2">
    <source>
        <dbReference type="EMBL" id="SDZ24156.1"/>
    </source>
</evidence>
<dbReference type="STRING" id="589385.SAMN05421504_11146"/>
<dbReference type="Proteomes" id="UP000199515">
    <property type="component" value="Unassembled WGS sequence"/>
</dbReference>
<dbReference type="AlphaFoldDB" id="A0A1H3REU4"/>
<sequence length="146" mass="15745">MGVKRAIASAVWAVAIPAALVAVPQAAYAQTYPGGDGGGILVTWGGTYESANYMDHISVTLCDGDPRNTNEAVAYFRVNMVDGTSRLAPTEMRVRQFEKSCKLYGNMRIGYAEFIKSVQIVFWGSTKPGNKYYTKPANNPFGCGGC</sequence>
<keyword evidence="3" id="KW-1185">Reference proteome</keyword>
<reference evidence="2 3" key="1">
    <citation type="submission" date="2016-10" db="EMBL/GenBank/DDBJ databases">
        <authorList>
            <person name="de Groot N.N."/>
        </authorList>
    </citation>
    <scope>NUCLEOTIDE SEQUENCE [LARGE SCALE GENOMIC DNA]</scope>
    <source>
        <strain evidence="2 3">CPCC 202699</strain>
    </source>
</reference>
<evidence type="ECO:0000313" key="3">
    <source>
        <dbReference type="Proteomes" id="UP000199515"/>
    </source>
</evidence>
<dbReference type="EMBL" id="FNON01000011">
    <property type="protein sequence ID" value="SDZ24156.1"/>
    <property type="molecule type" value="Genomic_DNA"/>
</dbReference>
<keyword evidence="1" id="KW-0732">Signal</keyword>
<name>A0A1H3REU4_9PSEU</name>
<proteinExistence type="predicted"/>
<gene>
    <name evidence="2" type="ORF">SAMN05421504_11146</name>
</gene>
<protein>
    <submittedName>
        <fullName evidence="2">Uncharacterized protein</fullName>
    </submittedName>
</protein>
<dbReference type="RefSeq" id="WP_091297700.1">
    <property type="nucleotide sequence ID" value="NZ_FNON01000011.1"/>
</dbReference>